<sequence>MQKVLRCTDNLNPNAWRKIYKTCLFDNICFPKGKIYEDLATIPLLIDRVDKVAFCDRVDYFYTIRNNSITNSKLNASSMQIFGIIDDLQTHFKDRKDIIKALNYHAILVVIGFVVRFDTIDDDIFATLKRVLKSKALSVLIDTKVEIRHRVIAFVMVAFGIKTYKFLRRCYRLIK</sequence>
<dbReference type="Proteomes" id="UP000789803">
    <property type="component" value="Unassembled WGS sequence"/>
</dbReference>
<name>A0ABM8Q9B3_9BACT</name>
<dbReference type="RefSeq" id="WP_229933322.1">
    <property type="nucleotide sequence ID" value="NZ_CAJHOF010000016.1"/>
</dbReference>
<gene>
    <name evidence="2" type="ORF">LMG7974_01535</name>
</gene>
<dbReference type="EMBL" id="CAJHOF010000016">
    <property type="protein sequence ID" value="CAD7289453.1"/>
    <property type="molecule type" value="Genomic_DNA"/>
</dbReference>
<feature type="transmembrane region" description="Helical" evidence="1">
    <location>
        <begin position="147"/>
        <end position="167"/>
    </location>
</feature>
<proteinExistence type="predicted"/>
<keyword evidence="3" id="KW-1185">Reference proteome</keyword>
<keyword evidence="1" id="KW-1133">Transmembrane helix</keyword>
<organism evidence="2 3">
    <name type="scientific">Campylobacter majalis</name>
    <dbReference type="NCBI Taxonomy" id="2790656"/>
    <lineage>
        <taxon>Bacteria</taxon>
        <taxon>Pseudomonadati</taxon>
        <taxon>Campylobacterota</taxon>
        <taxon>Epsilonproteobacteria</taxon>
        <taxon>Campylobacterales</taxon>
        <taxon>Campylobacteraceae</taxon>
        <taxon>Campylobacter</taxon>
    </lineage>
</organism>
<keyword evidence="1" id="KW-0472">Membrane</keyword>
<comment type="caution">
    <text evidence="2">The sequence shown here is derived from an EMBL/GenBank/DDBJ whole genome shotgun (WGS) entry which is preliminary data.</text>
</comment>
<keyword evidence="1" id="KW-0812">Transmembrane</keyword>
<protein>
    <submittedName>
        <fullName evidence="2">Uncharacterized protein</fullName>
    </submittedName>
</protein>
<reference evidence="2 3" key="1">
    <citation type="submission" date="2020-11" db="EMBL/GenBank/DDBJ databases">
        <authorList>
            <person name="Peeters C."/>
        </authorList>
    </citation>
    <scope>NUCLEOTIDE SEQUENCE [LARGE SCALE GENOMIC DNA]</scope>
    <source>
        <strain evidence="2 3">LMG 7974</strain>
    </source>
</reference>
<feature type="transmembrane region" description="Helical" evidence="1">
    <location>
        <begin position="101"/>
        <end position="117"/>
    </location>
</feature>
<evidence type="ECO:0000313" key="3">
    <source>
        <dbReference type="Proteomes" id="UP000789803"/>
    </source>
</evidence>
<accession>A0ABM8Q9B3</accession>
<evidence type="ECO:0000256" key="1">
    <source>
        <dbReference type="SAM" id="Phobius"/>
    </source>
</evidence>
<evidence type="ECO:0000313" key="2">
    <source>
        <dbReference type="EMBL" id="CAD7289453.1"/>
    </source>
</evidence>